<gene>
    <name evidence="4" type="primary">pilF</name>
    <name evidence="4" type="ordered locus">RB13107</name>
</gene>
<dbReference type="PROSITE" id="PS51257">
    <property type="entry name" value="PROKAR_LIPOPROTEIN"/>
    <property type="match status" value="1"/>
</dbReference>
<name>Q7UHM5_RHOBA</name>
<dbReference type="InterPro" id="IPR011990">
    <property type="entry name" value="TPR-like_helical_dom_sf"/>
</dbReference>
<dbReference type="HOGENOM" id="CLU_1146483_0_0_0"/>
<dbReference type="Gene3D" id="1.25.40.10">
    <property type="entry name" value="Tetratricopeptide repeat domain"/>
    <property type="match status" value="1"/>
</dbReference>
<keyword evidence="1" id="KW-0677">Repeat</keyword>
<dbReference type="STRING" id="243090.RB13107"/>
<evidence type="ECO:0000313" key="5">
    <source>
        <dbReference type="Proteomes" id="UP000001025"/>
    </source>
</evidence>
<dbReference type="PANTHER" id="PTHR45586:SF1">
    <property type="entry name" value="LIPOPOLYSACCHARIDE ASSEMBLY PROTEIN B"/>
    <property type="match status" value="1"/>
</dbReference>
<protein>
    <submittedName>
        <fullName evidence="4">Probable type IV fimbrial biogenesis protein PilF</fullName>
    </submittedName>
</protein>
<keyword evidence="3" id="KW-0732">Signal</keyword>
<feature type="signal peptide" evidence="3">
    <location>
        <begin position="1"/>
        <end position="28"/>
    </location>
</feature>
<dbReference type="PANTHER" id="PTHR45586">
    <property type="entry name" value="TPR REPEAT-CONTAINING PROTEIN PA4667"/>
    <property type="match status" value="1"/>
</dbReference>
<dbReference type="Pfam" id="PF07721">
    <property type="entry name" value="TPR_4"/>
    <property type="match status" value="1"/>
</dbReference>
<feature type="chain" id="PRO_5004294102" evidence="3">
    <location>
        <begin position="29"/>
        <end position="242"/>
    </location>
</feature>
<dbReference type="eggNOG" id="COG0457">
    <property type="taxonomic scope" value="Bacteria"/>
</dbReference>
<dbReference type="GO" id="GO:0042802">
    <property type="term" value="F:identical protein binding"/>
    <property type="evidence" value="ECO:0007669"/>
    <property type="project" value="InterPro"/>
</dbReference>
<dbReference type="PATRIC" id="fig|243090.15.peg.6345"/>
<dbReference type="OrthoDB" id="9814042at2"/>
<keyword evidence="2" id="KW-0802">TPR repeat</keyword>
<evidence type="ECO:0000256" key="1">
    <source>
        <dbReference type="ARBA" id="ARBA00022737"/>
    </source>
</evidence>
<dbReference type="KEGG" id="rba:RB13107"/>
<evidence type="ECO:0000313" key="4">
    <source>
        <dbReference type="EMBL" id="CAD77945.1"/>
    </source>
</evidence>
<accession>Q7UHM5</accession>
<dbReference type="EnsemblBacteria" id="CAD77945">
    <property type="protein sequence ID" value="CAD77945"/>
    <property type="gene ID" value="RB13107"/>
</dbReference>
<dbReference type="InterPro" id="IPR011717">
    <property type="entry name" value="TPR-4"/>
</dbReference>
<evidence type="ECO:0000256" key="2">
    <source>
        <dbReference type="ARBA" id="ARBA00022803"/>
    </source>
</evidence>
<dbReference type="AlphaFoldDB" id="Q7UHM5"/>
<dbReference type="EMBL" id="BX294156">
    <property type="protein sequence ID" value="CAD77945.1"/>
    <property type="molecule type" value="Genomic_DNA"/>
</dbReference>
<dbReference type="Proteomes" id="UP000001025">
    <property type="component" value="Chromosome"/>
</dbReference>
<proteinExistence type="predicted"/>
<dbReference type="InterPro" id="IPR051012">
    <property type="entry name" value="CellSynth/LPSAsmb/PSIAsmb"/>
</dbReference>
<dbReference type="SUPFAM" id="SSF48452">
    <property type="entry name" value="TPR-like"/>
    <property type="match status" value="1"/>
</dbReference>
<organism evidence="4 5">
    <name type="scientific">Rhodopirellula baltica (strain DSM 10527 / NCIMB 13988 / SH1)</name>
    <dbReference type="NCBI Taxonomy" id="243090"/>
    <lineage>
        <taxon>Bacteria</taxon>
        <taxon>Pseudomonadati</taxon>
        <taxon>Planctomycetota</taxon>
        <taxon>Planctomycetia</taxon>
        <taxon>Pirellulales</taxon>
        <taxon>Pirellulaceae</taxon>
        <taxon>Rhodopirellula</taxon>
    </lineage>
</organism>
<reference evidence="4 5" key="1">
    <citation type="journal article" date="2003" name="Proc. Natl. Acad. Sci. U.S.A.">
        <title>Complete genome sequence of the marine planctomycete Pirellula sp. strain 1.</title>
        <authorList>
            <person name="Gloeckner F.O."/>
            <person name="Kube M."/>
            <person name="Bauer M."/>
            <person name="Teeling H."/>
            <person name="Lombardot T."/>
            <person name="Ludwig W."/>
            <person name="Gade D."/>
            <person name="Beck A."/>
            <person name="Borzym K."/>
            <person name="Heitmann K."/>
            <person name="Rabus R."/>
            <person name="Schlesner H."/>
            <person name="Amann R."/>
            <person name="Reinhardt R."/>
        </authorList>
    </citation>
    <scope>NUCLEOTIDE SEQUENCE [LARGE SCALE GENOMIC DNA]</scope>
    <source>
        <strain evidence="5">DSM 10527 / NCIMB 13988 / SH1</strain>
    </source>
</reference>
<dbReference type="InParanoid" id="Q7UHM5"/>
<sequence>MMHLCRIARRRNRILLLMLLPLAIGCNSIEKDHQSDFLKPFASTESTGTRAASQPMPSERALCIETAKTVAQKGHAEEALKLFERAEELDPTAMSLDADLAPLYAEVRDHDSAIERYKLCVQRMPDDAELINNYAWTLMEAGRFEQAIAEASSGVQKFPEDTRLRSTLAMVHYRNGDHAKSFQHWELAIGKTAAHHNLALLDIDAGNVDSAREHLRQAKQDPELDSRANVMMAAFETSSQKH</sequence>
<dbReference type="Pfam" id="PF14559">
    <property type="entry name" value="TPR_19"/>
    <property type="match status" value="1"/>
</dbReference>
<keyword evidence="5" id="KW-1185">Reference proteome</keyword>
<evidence type="ECO:0000256" key="3">
    <source>
        <dbReference type="SAM" id="SignalP"/>
    </source>
</evidence>